<evidence type="ECO:0000259" key="6">
    <source>
        <dbReference type="Pfam" id="PF14759"/>
    </source>
</evidence>
<dbReference type="PRINTS" id="PR00411">
    <property type="entry name" value="PNDRDTASEI"/>
</dbReference>
<evidence type="ECO:0000256" key="4">
    <source>
        <dbReference type="ARBA" id="ARBA00023002"/>
    </source>
</evidence>
<keyword evidence="8" id="KW-1185">Reference proteome</keyword>
<feature type="domain" description="Reductase C-terminal" evidence="6">
    <location>
        <begin position="320"/>
        <end position="402"/>
    </location>
</feature>
<dbReference type="InterPro" id="IPR016156">
    <property type="entry name" value="FAD/NAD-linked_Rdtase_dimer_sf"/>
</dbReference>
<dbReference type="Pfam" id="PF07992">
    <property type="entry name" value="Pyr_redox_2"/>
    <property type="match status" value="1"/>
</dbReference>
<dbReference type="EC" id="1.18.1.3" evidence="7"/>
<dbReference type="Proteomes" id="UP000551501">
    <property type="component" value="Unassembled WGS sequence"/>
</dbReference>
<dbReference type="GO" id="GO:0008860">
    <property type="term" value="F:ferredoxin-NAD+ reductase activity"/>
    <property type="evidence" value="ECO:0007669"/>
    <property type="project" value="UniProtKB-EC"/>
</dbReference>
<comment type="caution">
    <text evidence="7">The sequence shown here is derived from an EMBL/GenBank/DDBJ whole genome shotgun (WGS) entry which is preliminary data.</text>
</comment>
<protein>
    <submittedName>
        <fullName evidence="7">3-phenylpropionate/trans-cinnamate dioxygenase ferredoxin reductase subunit</fullName>
        <ecNumber evidence="7">1.18.1.3</ecNumber>
    </submittedName>
</protein>
<dbReference type="Pfam" id="PF14759">
    <property type="entry name" value="Reductase_C"/>
    <property type="match status" value="1"/>
</dbReference>
<evidence type="ECO:0000313" key="8">
    <source>
        <dbReference type="Proteomes" id="UP000551501"/>
    </source>
</evidence>
<evidence type="ECO:0000256" key="1">
    <source>
        <dbReference type="ARBA" id="ARBA00001974"/>
    </source>
</evidence>
<dbReference type="SUPFAM" id="SSF55424">
    <property type="entry name" value="FAD/NAD-linked reductases, dimerisation (C-terminal) domain"/>
    <property type="match status" value="1"/>
</dbReference>
<dbReference type="InterPro" id="IPR028202">
    <property type="entry name" value="Reductase_C"/>
</dbReference>
<keyword evidence="4 7" id="KW-0560">Oxidoreductase</keyword>
<dbReference type="InterPro" id="IPR023753">
    <property type="entry name" value="FAD/NAD-binding_dom"/>
</dbReference>
<name>A0A840ET65_9ACTN</name>
<dbReference type="EMBL" id="JACIFP010000001">
    <property type="protein sequence ID" value="MBB4133544.1"/>
    <property type="molecule type" value="Genomic_DNA"/>
</dbReference>
<evidence type="ECO:0000259" key="5">
    <source>
        <dbReference type="Pfam" id="PF07992"/>
    </source>
</evidence>
<dbReference type="PANTHER" id="PTHR43557:SF2">
    <property type="entry name" value="RIESKE DOMAIN-CONTAINING PROTEIN-RELATED"/>
    <property type="match status" value="1"/>
</dbReference>
<dbReference type="InterPro" id="IPR036188">
    <property type="entry name" value="FAD/NAD-bd_sf"/>
</dbReference>
<feature type="domain" description="FAD/NAD(P)-binding" evidence="5">
    <location>
        <begin position="6"/>
        <end position="301"/>
    </location>
</feature>
<dbReference type="Gene3D" id="3.50.50.60">
    <property type="entry name" value="FAD/NAD(P)-binding domain"/>
    <property type="match status" value="2"/>
</dbReference>
<dbReference type="SUPFAM" id="SSF51905">
    <property type="entry name" value="FAD/NAD(P)-binding domain"/>
    <property type="match status" value="1"/>
</dbReference>
<dbReference type="GO" id="GO:0016651">
    <property type="term" value="F:oxidoreductase activity, acting on NAD(P)H"/>
    <property type="evidence" value="ECO:0007669"/>
    <property type="project" value="TreeGrafter"/>
</dbReference>
<dbReference type="PRINTS" id="PR00368">
    <property type="entry name" value="FADPNR"/>
</dbReference>
<accession>A0A840ET65</accession>
<dbReference type="GO" id="GO:0051213">
    <property type="term" value="F:dioxygenase activity"/>
    <property type="evidence" value="ECO:0007669"/>
    <property type="project" value="UniProtKB-KW"/>
</dbReference>
<proteinExistence type="predicted"/>
<keyword evidence="7" id="KW-0223">Dioxygenase</keyword>
<evidence type="ECO:0000256" key="3">
    <source>
        <dbReference type="ARBA" id="ARBA00022827"/>
    </source>
</evidence>
<keyword evidence="3" id="KW-0274">FAD</keyword>
<dbReference type="GO" id="GO:0005737">
    <property type="term" value="C:cytoplasm"/>
    <property type="evidence" value="ECO:0007669"/>
    <property type="project" value="TreeGrafter"/>
</dbReference>
<evidence type="ECO:0000256" key="2">
    <source>
        <dbReference type="ARBA" id="ARBA00022630"/>
    </source>
</evidence>
<evidence type="ECO:0000313" key="7">
    <source>
        <dbReference type="EMBL" id="MBB4133544.1"/>
    </source>
</evidence>
<dbReference type="RefSeq" id="WP_183368725.1">
    <property type="nucleotide sequence ID" value="NZ_BAABHL010000111.1"/>
</dbReference>
<dbReference type="PANTHER" id="PTHR43557">
    <property type="entry name" value="APOPTOSIS-INDUCING FACTOR 1"/>
    <property type="match status" value="1"/>
</dbReference>
<dbReference type="InterPro" id="IPR050446">
    <property type="entry name" value="FAD-oxidoreductase/Apoptosis"/>
</dbReference>
<dbReference type="AlphaFoldDB" id="A0A840ET65"/>
<dbReference type="Gene3D" id="3.30.390.30">
    <property type="match status" value="1"/>
</dbReference>
<comment type="cofactor">
    <cofactor evidence="1">
        <name>FAD</name>
        <dbReference type="ChEBI" id="CHEBI:57692"/>
    </cofactor>
</comment>
<organism evidence="7 8">
    <name type="scientific">Gordonia humi</name>
    <dbReference type="NCBI Taxonomy" id="686429"/>
    <lineage>
        <taxon>Bacteria</taxon>
        <taxon>Bacillati</taxon>
        <taxon>Actinomycetota</taxon>
        <taxon>Actinomycetes</taxon>
        <taxon>Mycobacteriales</taxon>
        <taxon>Gordoniaceae</taxon>
        <taxon>Gordonia</taxon>
    </lineage>
</organism>
<keyword evidence="2" id="KW-0285">Flavoprotein</keyword>
<reference evidence="7 8" key="1">
    <citation type="submission" date="2020-08" db="EMBL/GenBank/DDBJ databases">
        <title>Sequencing the genomes of 1000 actinobacteria strains.</title>
        <authorList>
            <person name="Klenk H.-P."/>
        </authorList>
    </citation>
    <scope>NUCLEOTIDE SEQUENCE [LARGE SCALE GENOMIC DNA]</scope>
    <source>
        <strain evidence="7 8">DSM 45298</strain>
    </source>
</reference>
<gene>
    <name evidence="7" type="ORF">BKA16_000096</name>
</gene>
<sequence length="412" mass="43612">MLEDVVVIVGAGHAGVHAAVRLAAWPGRVVVIDEQSGETYERPPLSKDFLKAEGQGDASIPPLRKEQFFADKSIERVHGRVESIDRRAHLVHIAGGRSIAYTKLILAPGSAPRALRIPGGSLTGVHLLKTRDDAVALRDALRPGRRVVIVGAGYIGLEVAAAAAVIGCETTVLEYADRVMSRVTSHPVSAFFERLHTEHGTRFVFGAEVTAISGDGHVESVMTADGSSYPADVVVAGIGVVPNHHLAEAAGLDVRDGIIVDADSRTSDPDVYACGDATRLVDAEAGVDRRLESIQSAQAQATNAANSIMGSARGKDEVPWFWTIQHGVRLQTAGLRRPDDQIVLRGRFADGRCTVLYVRDGRLAALDTVGSLSDFTAGKKLIARATPIDVDAAADVSIKLGEAIPAPQTSTL</sequence>